<keyword evidence="3" id="KW-0812">Transmembrane</keyword>
<name>A0A1F6TWW2_9PROT</name>
<dbReference type="STRING" id="1817768.A3A87_04850"/>
<dbReference type="Pfam" id="PF06347">
    <property type="entry name" value="SH3_4"/>
    <property type="match status" value="1"/>
</dbReference>
<dbReference type="Proteomes" id="UP000179037">
    <property type="component" value="Unassembled WGS sequence"/>
</dbReference>
<sequence>MTGSLRVITVLVLLGLFSAARAETVYVAERLRIGLRAETAETSAVVKTVETGMPLEVVERLDKFTRVRDPQGAEGWIETRYLTPDPPARRQLAKLQEELAKGRAQTTEAQTQLKKAQSTLAEQAGKIKELEMNAAAKPAPAAPVAAKTPPVKPMAAGAGFSFSYLWLGISFAMLGIGFAAGVRWLRESIRKRSGGMYLRV</sequence>
<protein>
    <recommendedName>
        <fullName evidence="6">SH3b domain-containing protein</fullName>
    </recommendedName>
</protein>
<dbReference type="InterPro" id="IPR016476">
    <property type="entry name" value="SH3_dom_pro"/>
</dbReference>
<keyword evidence="1" id="KW-0732">Signal</keyword>
<evidence type="ECO:0008006" key="6">
    <source>
        <dbReference type="Google" id="ProtNLM"/>
    </source>
</evidence>
<keyword evidence="3" id="KW-1133">Transmembrane helix</keyword>
<keyword evidence="2" id="KW-0175">Coiled coil</keyword>
<dbReference type="EMBL" id="MFTC01000095">
    <property type="protein sequence ID" value="OGI49549.1"/>
    <property type="molecule type" value="Genomic_DNA"/>
</dbReference>
<gene>
    <name evidence="4" type="ORF">A3A87_04850</name>
</gene>
<dbReference type="Gene3D" id="2.30.30.40">
    <property type="entry name" value="SH3 Domains"/>
    <property type="match status" value="1"/>
</dbReference>
<comment type="caution">
    <text evidence="4">The sequence shown here is derived from an EMBL/GenBank/DDBJ whole genome shotgun (WGS) entry which is preliminary data.</text>
</comment>
<accession>A0A1F6TWW2</accession>
<feature type="coiled-coil region" evidence="2">
    <location>
        <begin position="92"/>
        <end position="133"/>
    </location>
</feature>
<evidence type="ECO:0000256" key="3">
    <source>
        <dbReference type="SAM" id="Phobius"/>
    </source>
</evidence>
<organism evidence="4 5">
    <name type="scientific">Candidatus Muproteobacteria bacterium RIFCSPLOWO2_01_FULL_60_18</name>
    <dbReference type="NCBI Taxonomy" id="1817768"/>
    <lineage>
        <taxon>Bacteria</taxon>
        <taxon>Pseudomonadati</taxon>
        <taxon>Pseudomonadota</taxon>
        <taxon>Candidatus Muproteobacteria</taxon>
    </lineage>
</organism>
<proteinExistence type="predicted"/>
<dbReference type="AlphaFoldDB" id="A0A1F6TWW2"/>
<evidence type="ECO:0000313" key="4">
    <source>
        <dbReference type="EMBL" id="OGI49549.1"/>
    </source>
</evidence>
<reference evidence="4 5" key="1">
    <citation type="journal article" date="2016" name="Nat. Commun.">
        <title>Thousands of microbial genomes shed light on interconnected biogeochemical processes in an aquifer system.</title>
        <authorList>
            <person name="Anantharaman K."/>
            <person name="Brown C.T."/>
            <person name="Hug L.A."/>
            <person name="Sharon I."/>
            <person name="Castelle C.J."/>
            <person name="Probst A.J."/>
            <person name="Thomas B.C."/>
            <person name="Singh A."/>
            <person name="Wilkins M.J."/>
            <person name="Karaoz U."/>
            <person name="Brodie E.L."/>
            <person name="Williams K.H."/>
            <person name="Hubbard S.S."/>
            <person name="Banfield J.F."/>
        </authorList>
    </citation>
    <scope>NUCLEOTIDE SEQUENCE [LARGE SCALE GENOMIC DNA]</scope>
</reference>
<evidence type="ECO:0000256" key="2">
    <source>
        <dbReference type="SAM" id="Coils"/>
    </source>
</evidence>
<dbReference type="NCBIfam" id="TIGR04211">
    <property type="entry name" value="SH3_and_anchor"/>
    <property type="match status" value="1"/>
</dbReference>
<feature type="transmembrane region" description="Helical" evidence="3">
    <location>
        <begin position="164"/>
        <end position="185"/>
    </location>
</feature>
<evidence type="ECO:0000256" key="1">
    <source>
        <dbReference type="ARBA" id="ARBA00022729"/>
    </source>
</evidence>
<evidence type="ECO:0000313" key="5">
    <source>
        <dbReference type="Proteomes" id="UP000179037"/>
    </source>
</evidence>
<keyword evidence="3" id="KW-0472">Membrane</keyword>
<dbReference type="InterPro" id="IPR010466">
    <property type="entry name" value="DUF1058"/>
</dbReference>